<protein>
    <submittedName>
        <fullName evidence="1">N-acetylmuramoyl-L-alanine amidase</fullName>
    </submittedName>
</protein>
<proteinExistence type="predicted"/>
<organism evidence="1 2">
    <name type="scientific">Hominisplanchenecus murintestinalis</name>
    <dbReference type="NCBI Taxonomy" id="2941517"/>
    <lineage>
        <taxon>Bacteria</taxon>
        <taxon>Bacillati</taxon>
        <taxon>Bacillota</taxon>
        <taxon>Clostridia</taxon>
        <taxon>Lachnospirales</taxon>
        <taxon>Lachnospiraceae</taxon>
        <taxon>Hominisplanchenecus</taxon>
    </lineage>
</organism>
<comment type="caution">
    <text evidence="1">The sequence shown here is derived from an EMBL/GenBank/DDBJ whole genome shotgun (WGS) entry which is preliminary data.</text>
</comment>
<evidence type="ECO:0000313" key="2">
    <source>
        <dbReference type="Proteomes" id="UP000307720"/>
    </source>
</evidence>
<dbReference type="Proteomes" id="UP000307720">
    <property type="component" value="Unassembled WGS sequence"/>
</dbReference>
<evidence type="ECO:0000313" key="1">
    <source>
        <dbReference type="EMBL" id="TGX98085.1"/>
    </source>
</evidence>
<dbReference type="EMBL" id="SRZB01000022">
    <property type="protein sequence ID" value="TGX98085.1"/>
    <property type="molecule type" value="Genomic_DNA"/>
</dbReference>
<gene>
    <name evidence="1" type="ORF">E5357_10270</name>
</gene>
<name>A0AC61QZ10_9FIRM</name>
<reference evidence="1" key="1">
    <citation type="submission" date="2019-04" db="EMBL/GenBank/DDBJ databases">
        <title>Microbes associate with the intestines of laboratory mice.</title>
        <authorList>
            <person name="Navarre W."/>
            <person name="Wong E."/>
            <person name="Huang K."/>
            <person name="Tropini C."/>
            <person name="Ng K."/>
            <person name="Yu B."/>
        </authorList>
    </citation>
    <scope>NUCLEOTIDE SEQUENCE</scope>
    <source>
        <strain evidence="1">NM72_1-8</strain>
    </source>
</reference>
<sequence>MTKEERKRQIAKRVAAVGGGIAAVTVIAAAIFWFRGGSSMPVARRNYGEYDIGNPTRQVERPELDVQLLTVNEYSRPGTPADQIRSVVVHYTANPGSTAQNNRDYFENLKDTQETKVSSNFIVGLEGEIIQCVPTAEVAYASNSRNHDSVSIECCHPDETGKFEDATYQSLVELVAFLCGKFDLGMDDIIRHYDVTGKECPKYFVDYEDEWEAFKHDVAKYIQENGK</sequence>
<keyword evidence="2" id="KW-1185">Reference proteome</keyword>
<accession>A0AC61QZ10</accession>